<proteinExistence type="predicted"/>
<dbReference type="AlphaFoldDB" id="A0A8H5X7A1"/>
<dbReference type="EMBL" id="JAAOAK010000168">
    <property type="protein sequence ID" value="KAF5685100.1"/>
    <property type="molecule type" value="Genomic_DNA"/>
</dbReference>
<dbReference type="Proteomes" id="UP000562682">
    <property type="component" value="Unassembled WGS sequence"/>
</dbReference>
<sequence>MDLSTVTQLWIDQHPMRNTIRTMRETGFHQWGFVIYRVAYGDDDLWDRYLAAFKENIRENLQRNKCHDLLDQYAHWEVFDTEARRNSKTDVRRRFAAWCAGRLAEHDKEGGNSIYCSSNRCLLAA</sequence>
<protein>
    <submittedName>
        <fullName evidence="1">Uncharacterized protein</fullName>
    </submittedName>
</protein>
<evidence type="ECO:0000313" key="1">
    <source>
        <dbReference type="EMBL" id="KAF5685100.1"/>
    </source>
</evidence>
<name>A0A8H5X7A1_9HYPO</name>
<comment type="caution">
    <text evidence="1">The sequence shown here is derived from an EMBL/GenBank/DDBJ whole genome shotgun (WGS) entry which is preliminary data.</text>
</comment>
<keyword evidence="2" id="KW-1185">Reference proteome</keyword>
<evidence type="ECO:0000313" key="2">
    <source>
        <dbReference type="Proteomes" id="UP000562682"/>
    </source>
</evidence>
<gene>
    <name evidence="1" type="ORF">FDENT_6391</name>
</gene>
<organism evidence="1 2">
    <name type="scientific">Fusarium denticulatum</name>
    <dbReference type="NCBI Taxonomy" id="48507"/>
    <lineage>
        <taxon>Eukaryota</taxon>
        <taxon>Fungi</taxon>
        <taxon>Dikarya</taxon>
        <taxon>Ascomycota</taxon>
        <taxon>Pezizomycotina</taxon>
        <taxon>Sordariomycetes</taxon>
        <taxon>Hypocreomycetidae</taxon>
        <taxon>Hypocreales</taxon>
        <taxon>Nectriaceae</taxon>
        <taxon>Fusarium</taxon>
        <taxon>Fusarium fujikuroi species complex</taxon>
    </lineage>
</organism>
<reference evidence="1 2" key="1">
    <citation type="submission" date="2020-05" db="EMBL/GenBank/DDBJ databases">
        <title>Identification and distribution of gene clusters putatively required for synthesis of sphingolipid metabolism inhibitors in phylogenetically diverse species of the filamentous fungus Fusarium.</title>
        <authorList>
            <person name="Kim H.-S."/>
            <person name="Busman M."/>
            <person name="Brown D.W."/>
            <person name="Divon H."/>
            <person name="Uhlig S."/>
            <person name="Proctor R.H."/>
        </authorList>
    </citation>
    <scope>NUCLEOTIDE SEQUENCE [LARGE SCALE GENOMIC DNA]</scope>
    <source>
        <strain evidence="1 2">NRRL 25311</strain>
    </source>
</reference>
<accession>A0A8H5X7A1</accession>